<protein>
    <submittedName>
        <fullName evidence="1">Uncharacterized protein</fullName>
    </submittedName>
</protein>
<organism evidence="1 2">
    <name type="scientific">Apiosordaria backusii</name>
    <dbReference type="NCBI Taxonomy" id="314023"/>
    <lineage>
        <taxon>Eukaryota</taxon>
        <taxon>Fungi</taxon>
        <taxon>Dikarya</taxon>
        <taxon>Ascomycota</taxon>
        <taxon>Pezizomycotina</taxon>
        <taxon>Sordariomycetes</taxon>
        <taxon>Sordariomycetidae</taxon>
        <taxon>Sordariales</taxon>
        <taxon>Lasiosphaeriaceae</taxon>
        <taxon>Apiosordaria</taxon>
    </lineage>
</organism>
<dbReference type="AlphaFoldDB" id="A0AA40EZ43"/>
<evidence type="ECO:0000313" key="2">
    <source>
        <dbReference type="Proteomes" id="UP001172159"/>
    </source>
</evidence>
<dbReference type="Proteomes" id="UP001172159">
    <property type="component" value="Unassembled WGS sequence"/>
</dbReference>
<proteinExistence type="predicted"/>
<name>A0AA40EZ43_9PEZI</name>
<keyword evidence="2" id="KW-1185">Reference proteome</keyword>
<sequence length="54" mass="6187">MEYPMTDTPTSLVSSILRSCQPWSSVPTLLLQSDSRKWRGMNLPEDISQPHYCC</sequence>
<evidence type="ECO:0000313" key="1">
    <source>
        <dbReference type="EMBL" id="KAK0748212.1"/>
    </source>
</evidence>
<gene>
    <name evidence="1" type="ORF">B0T21DRAFT_356098</name>
</gene>
<dbReference type="EMBL" id="JAUKTV010000001">
    <property type="protein sequence ID" value="KAK0748212.1"/>
    <property type="molecule type" value="Genomic_DNA"/>
</dbReference>
<comment type="caution">
    <text evidence="1">The sequence shown here is derived from an EMBL/GenBank/DDBJ whole genome shotgun (WGS) entry which is preliminary data.</text>
</comment>
<reference evidence="1" key="1">
    <citation type="submission" date="2023-06" db="EMBL/GenBank/DDBJ databases">
        <title>Genome-scale phylogeny and comparative genomics of the fungal order Sordariales.</title>
        <authorList>
            <consortium name="Lawrence Berkeley National Laboratory"/>
            <person name="Hensen N."/>
            <person name="Bonometti L."/>
            <person name="Westerberg I."/>
            <person name="Brannstrom I.O."/>
            <person name="Guillou S."/>
            <person name="Cros-Aarteil S."/>
            <person name="Calhoun S."/>
            <person name="Haridas S."/>
            <person name="Kuo A."/>
            <person name="Mondo S."/>
            <person name="Pangilinan J."/>
            <person name="Riley R."/>
            <person name="Labutti K."/>
            <person name="Andreopoulos B."/>
            <person name="Lipzen A."/>
            <person name="Chen C."/>
            <person name="Yanf M."/>
            <person name="Daum C."/>
            <person name="Ng V."/>
            <person name="Clum A."/>
            <person name="Steindorff A."/>
            <person name="Ohm R."/>
            <person name="Martin F."/>
            <person name="Silar P."/>
            <person name="Natvig D."/>
            <person name="Lalanne C."/>
            <person name="Gautier V."/>
            <person name="Ament-Velasquez S.L."/>
            <person name="Kruys A."/>
            <person name="Hutchinson M.I."/>
            <person name="Powell A.J."/>
            <person name="Barry K."/>
            <person name="Miller A.N."/>
            <person name="Grigoriev I.V."/>
            <person name="Debuchy R."/>
            <person name="Gladieux P."/>
            <person name="Thoren M.H."/>
            <person name="Johannesson H."/>
        </authorList>
    </citation>
    <scope>NUCLEOTIDE SEQUENCE</scope>
    <source>
        <strain evidence="1">CBS 540.89</strain>
    </source>
</reference>
<accession>A0AA40EZ43</accession>